<keyword evidence="3" id="KW-1185">Reference proteome</keyword>
<evidence type="ECO:0000313" key="3">
    <source>
        <dbReference type="Proteomes" id="UP001500665"/>
    </source>
</evidence>
<name>A0ABP4B7P5_9ACTN</name>
<accession>A0ABP4B7P5</accession>
<dbReference type="Pfam" id="PF07070">
    <property type="entry name" value="Spo0M"/>
    <property type="match status" value="1"/>
</dbReference>
<evidence type="ECO:0000256" key="1">
    <source>
        <dbReference type="SAM" id="MobiDB-lite"/>
    </source>
</evidence>
<dbReference type="PANTHER" id="PTHR40053">
    <property type="entry name" value="SPORULATION-CONTROL PROTEIN SPO0M"/>
    <property type="match status" value="1"/>
</dbReference>
<evidence type="ECO:0008006" key="4">
    <source>
        <dbReference type="Google" id="ProtNLM"/>
    </source>
</evidence>
<gene>
    <name evidence="2" type="ORF">GCM10009550_18740</name>
</gene>
<dbReference type="RefSeq" id="WP_344238883.1">
    <property type="nucleotide sequence ID" value="NZ_BAAAHH010000005.1"/>
</dbReference>
<dbReference type="Proteomes" id="UP001500665">
    <property type="component" value="Unassembled WGS sequence"/>
</dbReference>
<evidence type="ECO:0000313" key="2">
    <source>
        <dbReference type="EMBL" id="GAA0945188.1"/>
    </source>
</evidence>
<protein>
    <recommendedName>
        <fullName evidence="4">Sporulation-control protein</fullName>
    </recommendedName>
</protein>
<dbReference type="EMBL" id="BAAAHH010000005">
    <property type="protein sequence ID" value="GAA0945188.1"/>
    <property type="molecule type" value="Genomic_DNA"/>
</dbReference>
<organism evidence="2 3">
    <name type="scientific">Actinocorallia libanotica</name>
    <dbReference type="NCBI Taxonomy" id="46162"/>
    <lineage>
        <taxon>Bacteria</taxon>
        <taxon>Bacillati</taxon>
        <taxon>Actinomycetota</taxon>
        <taxon>Actinomycetes</taxon>
        <taxon>Streptosporangiales</taxon>
        <taxon>Thermomonosporaceae</taxon>
        <taxon>Actinocorallia</taxon>
    </lineage>
</organism>
<dbReference type="InterPro" id="IPR009776">
    <property type="entry name" value="Spore_0_M"/>
</dbReference>
<sequence>MVFKRILGSLGMGGPSVDTVLAQPVCRPGGTLSGQVLIKAADYPVEIQRITLGLVTRMESEHGEEEVDATVEFHRVDVAGSFQLQAGQDQSIPFTFEVPWETPLTSVFGTHLHGMSLGVRTELAIAKAVDKGDLDLVTVEPLPSQQSVLAAFSQLGFQFKSADVEHGRLAGVQQQIPFYQEIEFYPPGQYRGRINEVELTFHSDPWNLTVILEADKRGGMFGGGHDAIGRFTVSHDEALATDWVSHLHSWLESLTRGGFTGGGFAGGGFAGHHDPYGHHGGHHDSHGHHDGHHRGGPGMGGVVAGAAAGFVGGMVAGEIMEEIFEDDEDEGGED</sequence>
<dbReference type="PANTHER" id="PTHR40053:SF1">
    <property type="entry name" value="SPORULATION-CONTROL PROTEIN SPO0M"/>
    <property type="match status" value="1"/>
</dbReference>
<proteinExistence type="predicted"/>
<feature type="compositionally biased region" description="Basic and acidic residues" evidence="1">
    <location>
        <begin position="274"/>
        <end position="288"/>
    </location>
</feature>
<comment type="caution">
    <text evidence="2">The sequence shown here is derived from an EMBL/GenBank/DDBJ whole genome shotgun (WGS) entry which is preliminary data.</text>
</comment>
<reference evidence="3" key="1">
    <citation type="journal article" date="2019" name="Int. J. Syst. Evol. Microbiol.">
        <title>The Global Catalogue of Microorganisms (GCM) 10K type strain sequencing project: providing services to taxonomists for standard genome sequencing and annotation.</title>
        <authorList>
            <consortium name="The Broad Institute Genomics Platform"/>
            <consortium name="The Broad Institute Genome Sequencing Center for Infectious Disease"/>
            <person name="Wu L."/>
            <person name="Ma J."/>
        </authorList>
    </citation>
    <scope>NUCLEOTIDE SEQUENCE [LARGE SCALE GENOMIC DNA]</scope>
    <source>
        <strain evidence="3">JCM 10696</strain>
    </source>
</reference>
<feature type="region of interest" description="Disordered" evidence="1">
    <location>
        <begin position="274"/>
        <end position="300"/>
    </location>
</feature>